<organism evidence="1 2">
    <name type="scientific">Pristionchus mayeri</name>
    <dbReference type="NCBI Taxonomy" id="1317129"/>
    <lineage>
        <taxon>Eukaryota</taxon>
        <taxon>Metazoa</taxon>
        <taxon>Ecdysozoa</taxon>
        <taxon>Nematoda</taxon>
        <taxon>Chromadorea</taxon>
        <taxon>Rhabditida</taxon>
        <taxon>Rhabditina</taxon>
        <taxon>Diplogasteromorpha</taxon>
        <taxon>Diplogasteroidea</taxon>
        <taxon>Neodiplogasteridae</taxon>
        <taxon>Pristionchus</taxon>
    </lineage>
</organism>
<keyword evidence="2" id="KW-1185">Reference proteome</keyword>
<reference evidence="2" key="1">
    <citation type="submission" date="2022-10" db="EMBL/GenBank/DDBJ databases">
        <title>Genome assembly of Pristionchus species.</title>
        <authorList>
            <person name="Yoshida K."/>
            <person name="Sommer R.J."/>
        </authorList>
    </citation>
    <scope>NUCLEOTIDE SEQUENCE [LARGE SCALE GENOMIC DNA]</scope>
    <source>
        <strain evidence="2">RS5460</strain>
    </source>
</reference>
<dbReference type="AlphaFoldDB" id="A0AAN5CW59"/>
<sequence>MCISILTSWMSCSIKFTNEELSKAARAIEAFLRKTQLDGIDSEEKEEYAAKKNRIVGSSMRANASEVERVIKIIDGIDTYKRSSLNAQPNIDTDTKNEANIFPIMPAVCILEQMLIENNLNQTAVLDKLRYLQMDLYRIVNTKLNTNSN</sequence>
<evidence type="ECO:0000313" key="1">
    <source>
        <dbReference type="EMBL" id="GMR51791.1"/>
    </source>
</evidence>
<accession>A0AAN5CW59</accession>
<comment type="caution">
    <text evidence="1">The sequence shown here is derived from an EMBL/GenBank/DDBJ whole genome shotgun (WGS) entry which is preliminary data.</text>
</comment>
<gene>
    <name evidence="1" type="ORF">PMAYCL1PPCAC_21986</name>
</gene>
<dbReference type="Proteomes" id="UP001328107">
    <property type="component" value="Unassembled WGS sequence"/>
</dbReference>
<proteinExistence type="predicted"/>
<name>A0AAN5CW59_9BILA</name>
<dbReference type="EMBL" id="BTRK01000005">
    <property type="protein sequence ID" value="GMR51791.1"/>
    <property type="molecule type" value="Genomic_DNA"/>
</dbReference>
<evidence type="ECO:0000313" key="2">
    <source>
        <dbReference type="Proteomes" id="UP001328107"/>
    </source>
</evidence>
<protein>
    <submittedName>
        <fullName evidence="1">Uncharacterized protein</fullName>
    </submittedName>
</protein>